<reference evidence="2 3" key="1">
    <citation type="submission" date="2023-10" db="EMBL/GenBank/DDBJ databases">
        <title>Glaciecola aquimarina strain GGW-M5 nov., isolated from a coastal seawater.</title>
        <authorList>
            <person name="Bayburt H."/>
            <person name="Kim J.M."/>
            <person name="Choi B.J."/>
            <person name="Jeon C.O."/>
        </authorList>
    </citation>
    <scope>NUCLEOTIDE SEQUENCE [LARGE SCALE GENOMIC DNA]</scope>
    <source>
        <strain evidence="2 3">KCTC 32108</strain>
    </source>
</reference>
<protein>
    <submittedName>
        <fullName evidence="2">N-acetylmuramidase domain-containing protein</fullName>
    </submittedName>
</protein>
<dbReference type="InterPro" id="IPR024408">
    <property type="entry name" value="Muramidase"/>
</dbReference>
<dbReference type="SMART" id="SM00287">
    <property type="entry name" value="SH3b"/>
    <property type="match status" value="2"/>
</dbReference>
<dbReference type="PANTHER" id="PTHR34408:SF1">
    <property type="entry name" value="GLYCOSYL HYDROLASE FAMILY 19 DOMAIN-CONTAINING PROTEIN HI_1415"/>
    <property type="match status" value="1"/>
</dbReference>
<proteinExistence type="predicted"/>
<name>A0ABU3SSN6_9ALTE</name>
<dbReference type="RefSeq" id="WP_316024703.1">
    <property type="nucleotide sequence ID" value="NZ_JAWDIO010000002.1"/>
</dbReference>
<gene>
    <name evidence="2" type="ORF">RS130_02830</name>
</gene>
<dbReference type="InterPro" id="IPR052354">
    <property type="entry name" value="Cell_Wall_Dynamics_Protein"/>
</dbReference>
<dbReference type="Pfam" id="PF08239">
    <property type="entry name" value="SH3_3"/>
    <property type="match status" value="2"/>
</dbReference>
<feature type="domain" description="SH3b" evidence="1">
    <location>
        <begin position="1"/>
        <end position="57"/>
    </location>
</feature>
<evidence type="ECO:0000313" key="3">
    <source>
        <dbReference type="Proteomes" id="UP001247805"/>
    </source>
</evidence>
<organism evidence="2 3">
    <name type="scientific">Paraglaciecola aquimarina</name>
    <dbReference type="NCBI Taxonomy" id="1235557"/>
    <lineage>
        <taxon>Bacteria</taxon>
        <taxon>Pseudomonadati</taxon>
        <taxon>Pseudomonadota</taxon>
        <taxon>Gammaproteobacteria</taxon>
        <taxon>Alteromonadales</taxon>
        <taxon>Alteromonadaceae</taxon>
        <taxon>Paraglaciecola</taxon>
    </lineage>
</organism>
<dbReference type="InterPro" id="IPR003646">
    <property type="entry name" value="SH3-like_bac-type"/>
</dbReference>
<evidence type="ECO:0000313" key="2">
    <source>
        <dbReference type="EMBL" id="MDU0353005.1"/>
    </source>
</evidence>
<dbReference type="EMBL" id="JAWDIO010000002">
    <property type="protein sequence ID" value="MDU0353005.1"/>
    <property type="molecule type" value="Genomic_DNA"/>
</dbReference>
<keyword evidence="3" id="KW-1185">Reference proteome</keyword>
<dbReference type="Proteomes" id="UP001247805">
    <property type="component" value="Unassembled WGS sequence"/>
</dbReference>
<evidence type="ECO:0000259" key="1">
    <source>
        <dbReference type="SMART" id="SM00287"/>
    </source>
</evidence>
<dbReference type="Pfam" id="PF11860">
    <property type="entry name" value="Muramidase"/>
    <property type="match status" value="1"/>
</dbReference>
<dbReference type="PANTHER" id="PTHR34408">
    <property type="entry name" value="FAMILY PROTEIN, PUTATIVE-RELATED"/>
    <property type="match status" value="1"/>
</dbReference>
<dbReference type="Gene3D" id="2.30.30.40">
    <property type="entry name" value="SH3 Domains"/>
    <property type="match status" value="2"/>
</dbReference>
<sequence>MNTARLNVRATPSSNGKYLATLNRGAAIKTLAILDEWLEIEFNRVTAYVFARYVDLVYVSGGYLAQVNVRLLNVRATPNATAALCGQLAIDNQVWVEGQQKDWCQIRFNGNRAYVASRYLQKITATKDSDDNAGRINIADDAEDLPIPIAEHGQKLSRLTPKTILPISGSNEQRSVATVWNRWGGLLGSLSEEKNLEVACSLAILCVESSGKGFEQNNQNRMIIRFENHKFWRYWGKNNPQQYREHFRYRNDKVWLGHEWRGDPDFAWQSFHGQQHKEWQVFEFARQLDEEAAMLSISMGAPQIMGFHFERIGFQSVQEMFAAFSDDIQGQINGLFDFFSPQMLNYLQNLAFIEFAGMYNGSGQKQIYGTKIQKHYEAIVKLMPNQAN</sequence>
<feature type="domain" description="SH3b" evidence="1">
    <location>
        <begin position="62"/>
        <end position="123"/>
    </location>
</feature>
<comment type="caution">
    <text evidence="2">The sequence shown here is derived from an EMBL/GenBank/DDBJ whole genome shotgun (WGS) entry which is preliminary data.</text>
</comment>
<accession>A0ABU3SSN6</accession>